<protein>
    <submittedName>
        <fullName evidence="8">ABC transporter permease</fullName>
    </submittedName>
</protein>
<gene>
    <name evidence="8" type="ORF">GN138_06555</name>
</gene>
<dbReference type="EMBL" id="WOWS01000002">
    <property type="protein sequence ID" value="MUU78099.1"/>
    <property type="molecule type" value="Genomic_DNA"/>
</dbReference>
<organism evidence="8 9">
    <name type="scientific">Winogradskyella endarachnes</name>
    <dbReference type="NCBI Taxonomy" id="2681965"/>
    <lineage>
        <taxon>Bacteria</taxon>
        <taxon>Pseudomonadati</taxon>
        <taxon>Bacteroidota</taxon>
        <taxon>Flavobacteriia</taxon>
        <taxon>Flavobacteriales</taxon>
        <taxon>Flavobacteriaceae</taxon>
        <taxon>Winogradskyella</taxon>
    </lineage>
</organism>
<evidence type="ECO:0000256" key="6">
    <source>
        <dbReference type="SAM" id="Phobius"/>
    </source>
</evidence>
<evidence type="ECO:0000313" key="9">
    <source>
        <dbReference type="Proteomes" id="UP000478208"/>
    </source>
</evidence>
<evidence type="ECO:0000256" key="3">
    <source>
        <dbReference type="ARBA" id="ARBA00022692"/>
    </source>
</evidence>
<name>A0A6L6U7W5_9FLAO</name>
<keyword evidence="3 6" id="KW-0812">Transmembrane</keyword>
<dbReference type="GO" id="GO:0005886">
    <property type="term" value="C:plasma membrane"/>
    <property type="evidence" value="ECO:0007669"/>
    <property type="project" value="UniProtKB-SubCell"/>
</dbReference>
<feature type="transmembrane region" description="Helical" evidence="6">
    <location>
        <begin position="365"/>
        <end position="384"/>
    </location>
</feature>
<sequence>MNHLPLIIKREYLTKVKNKSFVIMTFLSPLIMIALIAVVAYLSQLNNDKQRTISILDETGYLKDVFQNTDNTTYTNLSGLAFDDAIALVKEKKDYGLLHIVKVDSLDDFADNVKFYSEDSPSLSIISGLESKIEKRLREMKLQKDGVTISQIEASKTNIEIEQESFDGEKSSKIDNVVKLAFGGAAGYLLFMFIIIYGNMIMRSVIEEKTSRIIEIIISSVKPIQLMMGKIIGTSLAGITQFIIWVILGGVLMVVVSTIFGIDLTQVKTPQQEMMNQAMQAEGAQAMAENLIVSIGNLPMTNLIIAFMFFFISGYLLYSSLYAAIGAAVDNETDTQQFMLPIIMPLILAVYVGVFTVIEDPHGTVSTVFSFVPFTSPVVMLMRIPFGVPLWQQGLSLLLLIGTFIFAVWFAAKIYRVGILMYGKKPTYKELFKWLKY</sequence>
<dbReference type="GO" id="GO:0140359">
    <property type="term" value="F:ABC-type transporter activity"/>
    <property type="evidence" value="ECO:0007669"/>
    <property type="project" value="InterPro"/>
</dbReference>
<evidence type="ECO:0000256" key="5">
    <source>
        <dbReference type="ARBA" id="ARBA00023136"/>
    </source>
</evidence>
<keyword evidence="5 6" id="KW-0472">Membrane</keyword>
<dbReference type="Proteomes" id="UP000478208">
    <property type="component" value="Unassembled WGS sequence"/>
</dbReference>
<proteinExistence type="predicted"/>
<comment type="caution">
    <text evidence="8">The sequence shown here is derived from an EMBL/GenBank/DDBJ whole genome shotgun (WGS) entry which is preliminary data.</text>
</comment>
<feature type="transmembrane region" description="Helical" evidence="6">
    <location>
        <begin position="390"/>
        <end position="412"/>
    </location>
</feature>
<dbReference type="InterPro" id="IPR013525">
    <property type="entry name" value="ABC2_TM"/>
</dbReference>
<feature type="transmembrane region" description="Helical" evidence="6">
    <location>
        <begin position="338"/>
        <end position="358"/>
    </location>
</feature>
<evidence type="ECO:0000256" key="1">
    <source>
        <dbReference type="ARBA" id="ARBA00004651"/>
    </source>
</evidence>
<reference evidence="8 9" key="1">
    <citation type="submission" date="2019-12" db="EMBL/GenBank/DDBJ databases">
        <authorList>
            <person name="Li J."/>
        </authorList>
    </citation>
    <scope>NUCLEOTIDE SEQUENCE [LARGE SCALE GENOMIC DNA]</scope>
    <source>
        <strain evidence="8 9">HL2-2</strain>
    </source>
</reference>
<dbReference type="SUPFAM" id="SSF53850">
    <property type="entry name" value="Periplasmic binding protein-like II"/>
    <property type="match status" value="1"/>
</dbReference>
<evidence type="ECO:0000313" key="8">
    <source>
        <dbReference type="EMBL" id="MUU78099.1"/>
    </source>
</evidence>
<evidence type="ECO:0000256" key="2">
    <source>
        <dbReference type="ARBA" id="ARBA00022475"/>
    </source>
</evidence>
<evidence type="ECO:0000256" key="4">
    <source>
        <dbReference type="ARBA" id="ARBA00022989"/>
    </source>
</evidence>
<dbReference type="InterPro" id="IPR051449">
    <property type="entry name" value="ABC-2_transporter_component"/>
</dbReference>
<accession>A0A6L6U7W5</accession>
<feature type="transmembrane region" description="Helical" evidence="6">
    <location>
        <begin position="180"/>
        <end position="201"/>
    </location>
</feature>
<feature type="transmembrane region" description="Helical" evidence="6">
    <location>
        <begin position="21"/>
        <end position="42"/>
    </location>
</feature>
<dbReference type="PANTHER" id="PTHR30294:SF29">
    <property type="entry name" value="MULTIDRUG ABC TRANSPORTER PERMEASE YBHS-RELATED"/>
    <property type="match status" value="1"/>
</dbReference>
<keyword evidence="2" id="KW-1003">Cell membrane</keyword>
<feature type="transmembrane region" description="Helical" evidence="6">
    <location>
        <begin position="242"/>
        <end position="265"/>
    </location>
</feature>
<evidence type="ECO:0000259" key="7">
    <source>
        <dbReference type="Pfam" id="PF12698"/>
    </source>
</evidence>
<dbReference type="PANTHER" id="PTHR30294">
    <property type="entry name" value="MEMBRANE COMPONENT OF ABC TRANSPORTER YHHJ-RELATED"/>
    <property type="match status" value="1"/>
</dbReference>
<feature type="transmembrane region" description="Helical" evidence="6">
    <location>
        <begin position="300"/>
        <end position="318"/>
    </location>
</feature>
<comment type="subcellular location">
    <subcellularLocation>
        <location evidence="1">Cell membrane</location>
        <topology evidence="1">Multi-pass membrane protein</topology>
    </subcellularLocation>
</comment>
<keyword evidence="9" id="KW-1185">Reference proteome</keyword>
<feature type="domain" description="ABC-2 type transporter transmembrane" evidence="7">
    <location>
        <begin position="19"/>
        <end position="412"/>
    </location>
</feature>
<keyword evidence="4 6" id="KW-1133">Transmembrane helix</keyword>
<dbReference type="Gene3D" id="3.40.190.10">
    <property type="entry name" value="Periplasmic binding protein-like II"/>
    <property type="match status" value="1"/>
</dbReference>
<dbReference type="Pfam" id="PF12698">
    <property type="entry name" value="ABC2_membrane_3"/>
    <property type="match status" value="1"/>
</dbReference>
<dbReference type="RefSeq" id="WP_157362995.1">
    <property type="nucleotide sequence ID" value="NZ_WOWS01000002.1"/>
</dbReference>
<dbReference type="AlphaFoldDB" id="A0A6L6U7W5"/>